<dbReference type="RefSeq" id="WP_143691978.1">
    <property type="nucleotide sequence ID" value="NZ_AP019798.1"/>
</dbReference>
<dbReference type="GO" id="GO:0003677">
    <property type="term" value="F:DNA binding"/>
    <property type="evidence" value="ECO:0007669"/>
    <property type="project" value="UniProtKB-UniRule"/>
</dbReference>
<evidence type="ECO:0000259" key="7">
    <source>
        <dbReference type="PROSITE" id="PS51900"/>
    </source>
</evidence>
<dbReference type="Gene3D" id="1.10.150.130">
    <property type="match status" value="1"/>
</dbReference>
<dbReference type="GO" id="GO:0007059">
    <property type="term" value="P:chromosome segregation"/>
    <property type="evidence" value="ECO:0007669"/>
    <property type="project" value="UniProtKB-KW"/>
</dbReference>
<dbReference type="InterPro" id="IPR044068">
    <property type="entry name" value="CB"/>
</dbReference>
<dbReference type="InterPro" id="IPR050090">
    <property type="entry name" value="Tyrosine_recombinase_XerCD"/>
</dbReference>
<keyword evidence="3 5" id="KW-0238">DNA-binding</keyword>
<evidence type="ECO:0000256" key="4">
    <source>
        <dbReference type="ARBA" id="ARBA00023172"/>
    </source>
</evidence>
<proteinExistence type="predicted"/>
<feature type="domain" description="Core-binding (CB)" evidence="7">
    <location>
        <begin position="42"/>
        <end position="136"/>
    </location>
</feature>
<evidence type="ECO:0000313" key="8">
    <source>
        <dbReference type="EMBL" id="BBL87852.1"/>
    </source>
</evidence>
<dbReference type="EMBL" id="AP019798">
    <property type="protein sequence ID" value="BBL87852.1"/>
    <property type="molecule type" value="Genomic_DNA"/>
</dbReference>
<dbReference type="AlphaFoldDB" id="A0A510I2J3"/>
<dbReference type="InterPro" id="IPR013762">
    <property type="entry name" value="Integrase-like_cat_sf"/>
</dbReference>
<dbReference type="GO" id="GO:0015074">
    <property type="term" value="P:DNA integration"/>
    <property type="evidence" value="ECO:0007669"/>
    <property type="project" value="UniProtKB-KW"/>
</dbReference>
<dbReference type="GO" id="GO:0006310">
    <property type="term" value="P:DNA recombination"/>
    <property type="evidence" value="ECO:0007669"/>
    <property type="project" value="UniProtKB-KW"/>
</dbReference>
<protein>
    <submittedName>
        <fullName evidence="8">Tyrosine recombinase XerC</fullName>
    </submittedName>
</protein>
<dbReference type="InterPro" id="IPR011010">
    <property type="entry name" value="DNA_brk_join_enz"/>
</dbReference>
<evidence type="ECO:0000259" key="6">
    <source>
        <dbReference type="PROSITE" id="PS51898"/>
    </source>
</evidence>
<dbReference type="InterPro" id="IPR002104">
    <property type="entry name" value="Integrase_catalytic"/>
</dbReference>
<evidence type="ECO:0000313" key="9">
    <source>
        <dbReference type="Proteomes" id="UP000315115"/>
    </source>
</evidence>
<accession>A0A510I2J3</accession>
<gene>
    <name evidence="8" type="primary">xerC_1</name>
    <name evidence="8" type="ORF">VroAM7_05050</name>
</gene>
<name>A0A510I2J3_9VIBR</name>
<dbReference type="PROSITE" id="PS51898">
    <property type="entry name" value="TYR_RECOMBINASE"/>
    <property type="match status" value="1"/>
</dbReference>
<dbReference type="Gene3D" id="1.10.443.10">
    <property type="entry name" value="Intergrase catalytic core"/>
    <property type="match status" value="1"/>
</dbReference>
<reference evidence="9" key="1">
    <citation type="submission" date="2019-07" db="EMBL/GenBank/DDBJ databases">
        <title>Complete Genome Sequences of Vibrion rotiferianus strain AM7.</title>
        <authorList>
            <person name="Miyazaki K."/>
            <person name="Wiseschart A."/>
            <person name="Pootanakit K."/>
            <person name="Ishimori K."/>
            <person name="Kitahara K."/>
        </authorList>
    </citation>
    <scope>NUCLEOTIDE SEQUENCE [LARGE SCALE GENOMIC DNA]</scope>
    <source>
        <strain evidence="9">AM7</strain>
    </source>
</reference>
<evidence type="ECO:0000256" key="2">
    <source>
        <dbReference type="ARBA" id="ARBA00022908"/>
    </source>
</evidence>
<dbReference type="PANTHER" id="PTHR30349:SF81">
    <property type="entry name" value="TYROSINE RECOMBINASE XERC"/>
    <property type="match status" value="1"/>
</dbReference>
<keyword evidence="4" id="KW-0233">DNA recombination</keyword>
<dbReference type="SUPFAM" id="SSF56349">
    <property type="entry name" value="DNA breaking-rejoining enzymes"/>
    <property type="match status" value="1"/>
</dbReference>
<keyword evidence="2" id="KW-0229">DNA integration</keyword>
<keyword evidence="1" id="KW-0159">Chromosome partition</keyword>
<dbReference type="PANTHER" id="PTHR30349">
    <property type="entry name" value="PHAGE INTEGRASE-RELATED"/>
    <property type="match status" value="1"/>
</dbReference>
<evidence type="ECO:0000256" key="3">
    <source>
        <dbReference type="ARBA" id="ARBA00023125"/>
    </source>
</evidence>
<feature type="domain" description="Tyr recombinase" evidence="6">
    <location>
        <begin position="164"/>
        <end position="380"/>
    </location>
</feature>
<dbReference type="Proteomes" id="UP000315115">
    <property type="component" value="Chromosome 1"/>
</dbReference>
<organism evidence="8 9">
    <name type="scientific">Vibrio rotiferianus</name>
    <dbReference type="NCBI Taxonomy" id="190895"/>
    <lineage>
        <taxon>Bacteria</taxon>
        <taxon>Pseudomonadati</taxon>
        <taxon>Pseudomonadota</taxon>
        <taxon>Gammaproteobacteria</taxon>
        <taxon>Vibrionales</taxon>
        <taxon>Vibrionaceae</taxon>
        <taxon>Vibrio</taxon>
    </lineage>
</organism>
<dbReference type="PROSITE" id="PS51900">
    <property type="entry name" value="CB"/>
    <property type="match status" value="1"/>
</dbReference>
<dbReference type="InterPro" id="IPR010998">
    <property type="entry name" value="Integrase_recombinase_N"/>
</dbReference>
<dbReference type="Pfam" id="PF00589">
    <property type="entry name" value="Phage_integrase"/>
    <property type="match status" value="1"/>
</dbReference>
<evidence type="ECO:0000256" key="5">
    <source>
        <dbReference type="PROSITE-ProRule" id="PRU01248"/>
    </source>
</evidence>
<sequence>MGMCVVDRKEIDLSKSLLHEDYDLTSITPEFVTGVVALNEEMKVLPMISHYLTRELSKNRISAATAKTYGKNLIYLLSYLKRFPSLKHEKLDQAYLYVQAYHIEEYLTDMKNVQGLVSKTVRNRDASFKAFFDNYLCTEFSNQKALRDDNPYEEGLLSGSPNSNLIEMCDLDEVISLIQNTPYERERTLLQFMYDSGVRRSEIPRVMKSHIDEAYSSERKSVIIDEETIQVPANYKSLYIPGSKGRHREIKPRYTIVSVHTLVRIKQYHASPLYKKFSRKFGDDKPAFLNAQGGGFTASSVSKLVERVSNRALKKRHITRPISPHKIRHGFAGGFLRSPDIGKDDVDRLVALQKCLGHSKLETTQIYTSIPYDILTLLVDENGERLCRFQLMERIAAKTKRAIKLGDKK</sequence>
<evidence type="ECO:0000256" key="1">
    <source>
        <dbReference type="ARBA" id="ARBA00022829"/>
    </source>
</evidence>